<dbReference type="SMART" id="SM00547">
    <property type="entry name" value="ZnF_RBZ"/>
    <property type="match status" value="1"/>
</dbReference>
<dbReference type="InterPro" id="IPR001841">
    <property type="entry name" value="Znf_RING"/>
</dbReference>
<accession>A0A834XSG6</accession>
<dbReference type="Pfam" id="PF01485">
    <property type="entry name" value="IBR"/>
    <property type="match status" value="1"/>
</dbReference>
<dbReference type="CDD" id="cd20351">
    <property type="entry name" value="Rcat_RBR_HOIP"/>
    <property type="match status" value="1"/>
</dbReference>
<dbReference type="EMBL" id="JACMRX010000004">
    <property type="protein sequence ID" value="KAF7990817.1"/>
    <property type="molecule type" value="Genomic_DNA"/>
</dbReference>
<dbReference type="PROSITE" id="PS50089">
    <property type="entry name" value="ZF_RING_2"/>
    <property type="match status" value="1"/>
</dbReference>
<keyword evidence="4" id="KW-0677">Repeat</keyword>
<comment type="caution">
    <text evidence="14">The sequence shown here is derived from an EMBL/GenBank/DDBJ whole genome shotgun (WGS) entry which is preliminary data.</text>
</comment>
<dbReference type="InterPro" id="IPR013083">
    <property type="entry name" value="Znf_RING/FYVE/PHD"/>
</dbReference>
<protein>
    <recommendedName>
        <fullName evidence="16">RBR-type E3 ubiquitin transferase</fullName>
    </recommendedName>
</protein>
<dbReference type="GO" id="GO:0036435">
    <property type="term" value="F:K48-linked polyubiquitin modification-dependent protein binding"/>
    <property type="evidence" value="ECO:0007669"/>
    <property type="project" value="TreeGrafter"/>
</dbReference>
<feature type="region of interest" description="Disordered" evidence="9">
    <location>
        <begin position="527"/>
        <end position="560"/>
    </location>
</feature>
<evidence type="ECO:0000259" key="11">
    <source>
        <dbReference type="PROSITE" id="PS50119"/>
    </source>
</evidence>
<evidence type="ECO:0000256" key="4">
    <source>
        <dbReference type="ARBA" id="ARBA00022737"/>
    </source>
</evidence>
<dbReference type="Pfam" id="PF22191">
    <property type="entry name" value="IBR_1"/>
    <property type="match status" value="1"/>
</dbReference>
<name>A0A834XSG6_APHGI</name>
<evidence type="ECO:0008006" key="16">
    <source>
        <dbReference type="Google" id="ProtNLM"/>
    </source>
</evidence>
<evidence type="ECO:0000256" key="8">
    <source>
        <dbReference type="PROSITE-ProRule" id="PRU00322"/>
    </source>
</evidence>
<evidence type="ECO:0000256" key="9">
    <source>
        <dbReference type="SAM" id="MobiDB-lite"/>
    </source>
</evidence>
<evidence type="ECO:0000256" key="3">
    <source>
        <dbReference type="ARBA" id="ARBA00022723"/>
    </source>
</evidence>
<dbReference type="PROSITE" id="PS50199">
    <property type="entry name" value="ZF_RANBP2_2"/>
    <property type="match status" value="1"/>
</dbReference>
<evidence type="ECO:0000259" key="12">
    <source>
        <dbReference type="PROSITE" id="PS50199"/>
    </source>
</evidence>
<gene>
    <name evidence="14" type="ORF">HCN44_000622</name>
</gene>
<dbReference type="InterPro" id="IPR041031">
    <property type="entry name" value="RNF31_C"/>
</dbReference>
<feature type="compositionally biased region" description="Low complexity" evidence="9">
    <location>
        <begin position="751"/>
        <end position="764"/>
    </location>
</feature>
<dbReference type="InterPro" id="IPR044066">
    <property type="entry name" value="TRIAD_supradom"/>
</dbReference>
<keyword evidence="15" id="KW-1185">Reference proteome</keyword>
<feature type="compositionally biased region" description="Low complexity" evidence="9">
    <location>
        <begin position="342"/>
        <end position="353"/>
    </location>
</feature>
<organism evidence="14 15">
    <name type="scientific">Aphidius gifuensis</name>
    <name type="common">Parasitoid wasp</name>
    <dbReference type="NCBI Taxonomy" id="684658"/>
    <lineage>
        <taxon>Eukaryota</taxon>
        <taxon>Metazoa</taxon>
        <taxon>Ecdysozoa</taxon>
        <taxon>Arthropoda</taxon>
        <taxon>Hexapoda</taxon>
        <taxon>Insecta</taxon>
        <taxon>Pterygota</taxon>
        <taxon>Neoptera</taxon>
        <taxon>Endopterygota</taxon>
        <taxon>Hymenoptera</taxon>
        <taxon>Apocrita</taxon>
        <taxon>Ichneumonoidea</taxon>
        <taxon>Braconidae</taxon>
        <taxon>Aphidiinae</taxon>
        <taxon>Aphidius</taxon>
    </lineage>
</organism>
<dbReference type="GO" id="GO:0061630">
    <property type="term" value="F:ubiquitin protein ligase activity"/>
    <property type="evidence" value="ECO:0007669"/>
    <property type="project" value="TreeGrafter"/>
</dbReference>
<keyword evidence="6" id="KW-0833">Ubl conjugation pathway</keyword>
<feature type="region of interest" description="Disordered" evidence="9">
    <location>
        <begin position="48"/>
        <end position="67"/>
    </location>
</feature>
<feature type="compositionally biased region" description="Basic residues" evidence="9">
    <location>
        <begin position="468"/>
        <end position="477"/>
    </location>
</feature>
<feature type="region of interest" description="Disordered" evidence="9">
    <location>
        <begin position="336"/>
        <end position="369"/>
    </location>
</feature>
<dbReference type="OrthoDB" id="9978677at2759"/>
<feature type="domain" description="RING-type" evidence="10">
    <location>
        <begin position="1942"/>
        <end position="1991"/>
    </location>
</feature>
<dbReference type="Pfam" id="PF18091">
    <property type="entry name" value="E3_UbLigase_RBR"/>
    <property type="match status" value="1"/>
</dbReference>
<feature type="compositionally biased region" description="Polar residues" evidence="9">
    <location>
        <begin position="434"/>
        <end position="451"/>
    </location>
</feature>
<dbReference type="PROSITE" id="PS50119">
    <property type="entry name" value="ZF_BBOX"/>
    <property type="match status" value="1"/>
</dbReference>
<dbReference type="GO" id="GO:1990450">
    <property type="term" value="F:linear polyubiquitin binding"/>
    <property type="evidence" value="ECO:0007669"/>
    <property type="project" value="TreeGrafter"/>
</dbReference>
<dbReference type="InterPro" id="IPR047543">
    <property type="entry name" value="Bbox1_RNF31-like"/>
</dbReference>
<dbReference type="GO" id="GO:0008270">
    <property type="term" value="F:zinc ion binding"/>
    <property type="evidence" value="ECO:0007669"/>
    <property type="project" value="UniProtKB-KW"/>
</dbReference>
<evidence type="ECO:0000259" key="10">
    <source>
        <dbReference type="PROSITE" id="PS50089"/>
    </source>
</evidence>
<dbReference type="InterPro" id="IPR000315">
    <property type="entry name" value="Znf_B-box"/>
</dbReference>
<feature type="domain" description="RING-type" evidence="13">
    <location>
        <begin position="1938"/>
        <end position="2184"/>
    </location>
</feature>
<dbReference type="GO" id="GO:0070530">
    <property type="term" value="F:K63-linked polyubiquitin modification-dependent protein binding"/>
    <property type="evidence" value="ECO:0007669"/>
    <property type="project" value="TreeGrafter"/>
</dbReference>
<dbReference type="PROSITE" id="PS51873">
    <property type="entry name" value="TRIAD"/>
    <property type="match status" value="1"/>
</dbReference>
<proteinExistence type="inferred from homology"/>
<comment type="similarity">
    <text evidence="1">Belongs to the RBR family.</text>
</comment>
<dbReference type="SUPFAM" id="SSF57850">
    <property type="entry name" value="RING/U-box"/>
    <property type="match status" value="3"/>
</dbReference>
<dbReference type="PROSITE" id="PS01358">
    <property type="entry name" value="ZF_RANBP2_1"/>
    <property type="match status" value="1"/>
</dbReference>
<feature type="region of interest" description="Disordered" evidence="9">
    <location>
        <begin position="83"/>
        <end position="104"/>
    </location>
</feature>
<feature type="domain" description="B box-type" evidence="11">
    <location>
        <begin position="112"/>
        <end position="158"/>
    </location>
</feature>
<feature type="compositionally biased region" description="Polar residues" evidence="9">
    <location>
        <begin position="52"/>
        <end position="67"/>
    </location>
</feature>
<dbReference type="PANTHER" id="PTHR16004">
    <property type="entry name" value="RING FINGER PROTEIN 31-RELATED"/>
    <property type="match status" value="1"/>
</dbReference>
<evidence type="ECO:0000259" key="13">
    <source>
        <dbReference type="PROSITE" id="PS51873"/>
    </source>
</evidence>
<reference evidence="14 15" key="1">
    <citation type="submission" date="2020-08" db="EMBL/GenBank/DDBJ databases">
        <title>Aphidius gifuensis genome sequencing and assembly.</title>
        <authorList>
            <person name="Du Z."/>
        </authorList>
    </citation>
    <scope>NUCLEOTIDE SEQUENCE [LARGE SCALE GENOMIC DNA]</scope>
    <source>
        <strain evidence="14">YNYX2018</strain>
        <tissue evidence="14">Adults</tissue>
    </source>
</reference>
<feature type="compositionally biased region" description="Basic residues" evidence="9">
    <location>
        <begin position="531"/>
        <end position="540"/>
    </location>
</feature>
<feature type="region of interest" description="Disordered" evidence="9">
    <location>
        <begin position="578"/>
        <end position="643"/>
    </location>
</feature>
<feature type="domain" description="RanBP2-type" evidence="12">
    <location>
        <begin position="700"/>
        <end position="729"/>
    </location>
</feature>
<evidence type="ECO:0000256" key="5">
    <source>
        <dbReference type="ARBA" id="ARBA00022771"/>
    </source>
</evidence>
<evidence type="ECO:0000256" key="2">
    <source>
        <dbReference type="ARBA" id="ARBA00022679"/>
    </source>
</evidence>
<dbReference type="InterPro" id="IPR047540">
    <property type="entry name" value="BRcat_RBR_RNF31-like"/>
</dbReference>
<feature type="region of interest" description="Disordered" evidence="9">
    <location>
        <begin position="171"/>
        <end position="201"/>
    </location>
</feature>
<dbReference type="GO" id="GO:0071797">
    <property type="term" value="C:LUBAC complex"/>
    <property type="evidence" value="ECO:0007669"/>
    <property type="project" value="InterPro"/>
</dbReference>
<dbReference type="PANTHER" id="PTHR16004:SF2">
    <property type="entry name" value="E3 UBIQUITIN-PROTEIN LIGASE LUBEL"/>
    <property type="match status" value="1"/>
</dbReference>
<keyword evidence="5 8" id="KW-0863">Zinc-finger</keyword>
<sequence>MSDKSKTAKWQPITILNPSTRYQMSLAAAAAASPRIKEQQRNHIYPRESHIRQSSMPPQLKKTNQSIDGESHYEVIDFSTNNKLNTTSSQHSTSSRHSNSSQQIYREKKLNDNIQICALCGSQNLFSNCHACNQKYCKSCDSMNHMHPKRRDHIRQRIINQDELFDVKRLERSSTSMQRLPPLPPKNDGQNQPPLPPPRRRRTFRQNERMASCNDNNSSGINFENLKLKTHQYQRPLSMQKDFIDNSIIIQSASSIKPNETSMDKLSTLQDRYRKYQNTMRTQSVNRRKVITPELPQRNNNYPNDNLKMMRNSFQQPPLPMKGNMQSYSVCDLSTKHRQNPHSYQGSSSSSYKHSYDHGNPRNGRSVSSWNNYANDSTLSLNNVGLCYQNVNQHSPMTIYNSGTSSSCESINKCHQWNRSINSLQDRRPKRSTKSQSRSYYQNDSTYNTSFEETDDDSGFNNVENLQKNHHNHHHQQKYYPRGGSSSRPTPPRKQNRKWMSEAQINKMPVERDDDYGETDQWSCVSYNQSKKGRDKKISKHMSPCSSRHKNEKYHSRRDSYVTEDDCSYSDCESHSSRCVRSRQSTKTNDGYKESLRSSNTSPRLEKKNANYNRVDGGENNFKRGSIDLPRDNKTQMRNRSRSFSCNADNNDIKYSNLKTSGIEELRNSSRELRVSQQRGSTNMLQQVELNSSIIQKINNEKKWNCEHCTFLNEEKNKICIMCCKTKKSALPKINSLDDLTIDKCKIQADNNSDCSESSNSRQSMDSISTKSRGLKKQEASFEKSIKQKTIETNKLIEILRREDDIEKSVETNQQIETLKQEDIEKSIEEQIIETNQQHETPLQEEDIEQSIKTNEQIETSLQEEDIEQSIETITIETSLLEEIDKLIEEKIIKTNQEFEPLIQEDDIEESSENKIKETIKQAQTLIPEDSEKKITEVNKLPIETSILTKNIKELIEEKNFDTKKQFQTSIVEATIENLVEKQNIETKKELKFSFEEKKIIESIEKKVVETNQQPETSILREDIVELIDKRIIETNQQPETSIQEENIKELLIEIKNVKPNEQLPTLIQNDIESLIGEKKITQTNKQIETSMLEENIENKIIINKGKLQISTSIPSNSNQEKTLEKNVSINPPQIEETLIFDQGTVLNPQDITIQSVKMIEKDNHHSSNIVQDVEPTITTLQNILPIEKQKNQIKPFLSRIWSLPDGIENKQEDTLDEKSTVNETKNIVKDITYKQRQSIIPQKLIDSHYVLESQLNELTNEKFSARKTLIFNNHNENFHSQKLLSHQQQVMSIKNILSTVQFTDLYKLKIMDIFKKYEKQPLVIIKQQQPMLISLNLSNLSRGYSPKISTIIDEFNDHYAFGKIEEIQALLPQKIHNNNSLKTKKLNQQNTLDLQNYKSNNLLKIESSEKNVSIDYVENFKLTLNSTKKYVFKPEITTDNLEKLTKTILLNMSSLFFDYHLLKITNYNQNYHNKSIYPIKLKETNFKKNNKLNYLSNDNQVCLINFQEVNNDKKSMWLTCVNSKSNMLIKFDNKIVDESKDYEISPIQLLQNNNCNNLQIQLNRKILLTIPSTILNYPENILLLYDKFINENYSIYYKTNNNYQKKKTMKKLCDKNRNNLEDNIFTSMQLKKWRKNLFIDDLFVKNKSVIITDDNSSLKSSLKSNIHKETTTVPSIKDELLIVEEIKEETSITNAPQNSQNINKFLPIKASSSTAKKTTINSNKKGEFNKLKNNRKIPVRTNQTIVNYEKKKLDLQMNKQKDSKLDNFKNYSSIELIPQLYKKKTININSTNIPIKKNEKQKYPINKLQRINNTNVATTMNSIKSKIMNTKNIKYQENVNYYLGHVTQTRPQLSMMKKKNQALKFHSIIKDHEHDKIAEKKIPVYKKLLDKNLEEISQKLDENKHEITSEMISIEFNKDEELNAAQEYYRAESISLLKQYCEICAGYFVASQMVSMFKCTHHCCNDCAKNYFTIQVTEKIITDVVCPFCKEPDLTDANEDDILEYFSILDIQLKSFLDPPIHELFQRKLRDRTLMQDPNFKWCAQCSSGYYVTPNQQQLVCPDCRSVTCALCHKLQMINLSKYIQWEKQHENSTCEEFAEWKEENDPDKQAAGLAKHLAENGINCPKCNFWYSLSRGGCMHFTCNQCKFEFCCSCGEAFMLGAKCSVGPYCSKLGLHAHHPRNCLFYLRDKEPELLQELLKNNGIEYKTENLTDDYKCQVQLQKETANGVIDTVCNSDVVINYAGLCRIHYIEYLVQLIRASKLETLNLFTIDDLETCIKRAGKMLPKNWYRRNQNDYKNDLIEVVQQEIPLQ</sequence>
<dbReference type="CDD" id="cd20337">
    <property type="entry name" value="BRcat_RBR_HOIP"/>
    <property type="match status" value="1"/>
</dbReference>
<dbReference type="InterPro" id="IPR026254">
    <property type="entry name" value="RNF31-like"/>
</dbReference>
<dbReference type="CDD" id="cd19815">
    <property type="entry name" value="Bbox1_HOIP"/>
    <property type="match status" value="1"/>
</dbReference>
<evidence type="ECO:0000256" key="1">
    <source>
        <dbReference type="ARBA" id="ARBA00008278"/>
    </source>
</evidence>
<evidence type="ECO:0000313" key="14">
    <source>
        <dbReference type="EMBL" id="KAF7990817.1"/>
    </source>
</evidence>
<evidence type="ECO:0000313" key="15">
    <source>
        <dbReference type="Proteomes" id="UP000639338"/>
    </source>
</evidence>
<dbReference type="Gene3D" id="3.30.40.10">
    <property type="entry name" value="Zinc/RING finger domain, C3HC4 (zinc finger)"/>
    <property type="match status" value="1"/>
</dbReference>
<dbReference type="InterPro" id="IPR047542">
    <property type="entry name" value="Rcat_RBR_RNF31-like"/>
</dbReference>
<dbReference type="InterPro" id="IPR001876">
    <property type="entry name" value="Znf_RanBP2"/>
</dbReference>
<dbReference type="GO" id="GO:0097039">
    <property type="term" value="P:protein linear polyubiquitination"/>
    <property type="evidence" value="ECO:0007669"/>
    <property type="project" value="TreeGrafter"/>
</dbReference>
<feature type="compositionally biased region" description="Basic and acidic residues" evidence="9">
    <location>
        <begin position="621"/>
        <end position="635"/>
    </location>
</feature>
<feature type="region of interest" description="Disordered" evidence="9">
    <location>
        <begin position="751"/>
        <end position="776"/>
    </location>
</feature>
<dbReference type="InterPro" id="IPR002867">
    <property type="entry name" value="IBR_dom"/>
</dbReference>
<dbReference type="SMART" id="SM00647">
    <property type="entry name" value="IBR"/>
    <property type="match status" value="2"/>
</dbReference>
<evidence type="ECO:0000256" key="6">
    <source>
        <dbReference type="ARBA" id="ARBA00022786"/>
    </source>
</evidence>
<feature type="compositionally biased region" description="Low complexity" evidence="9">
    <location>
        <begin position="85"/>
        <end position="103"/>
    </location>
</feature>
<feature type="region of interest" description="Disordered" evidence="9">
    <location>
        <begin position="420"/>
        <end position="499"/>
    </location>
</feature>
<evidence type="ECO:0000256" key="7">
    <source>
        <dbReference type="ARBA" id="ARBA00022833"/>
    </source>
</evidence>
<keyword evidence="2" id="KW-0808">Transferase</keyword>
<dbReference type="Proteomes" id="UP000639338">
    <property type="component" value="Unassembled WGS sequence"/>
</dbReference>
<keyword evidence="3" id="KW-0479">Metal-binding</keyword>
<feature type="compositionally biased region" description="Polar residues" evidence="9">
    <location>
        <begin position="578"/>
        <end position="589"/>
    </location>
</feature>
<keyword evidence="7" id="KW-0862">Zinc</keyword>